<feature type="compositionally biased region" description="Basic residues" evidence="2">
    <location>
        <begin position="137"/>
        <end position="150"/>
    </location>
</feature>
<dbReference type="Gene3D" id="3.30.160.20">
    <property type="match status" value="1"/>
</dbReference>
<evidence type="ECO:0000313" key="4">
    <source>
        <dbReference type="EMBL" id="NYG60308.1"/>
    </source>
</evidence>
<dbReference type="GO" id="GO:0003747">
    <property type="term" value="F:translation release factor activity"/>
    <property type="evidence" value="ECO:0007669"/>
    <property type="project" value="InterPro"/>
</dbReference>
<dbReference type="Proteomes" id="UP000540656">
    <property type="component" value="Unassembled WGS sequence"/>
</dbReference>
<dbReference type="GO" id="GO:0004045">
    <property type="term" value="F:peptidyl-tRNA hydrolase activity"/>
    <property type="evidence" value="ECO:0007669"/>
    <property type="project" value="TreeGrafter"/>
</dbReference>
<feature type="region of interest" description="Disordered" evidence="2">
    <location>
        <begin position="83"/>
        <end position="150"/>
    </location>
</feature>
<dbReference type="NCBIfam" id="NF006718">
    <property type="entry name" value="PRK09256.1"/>
    <property type="match status" value="1"/>
</dbReference>
<feature type="compositionally biased region" description="Basic residues" evidence="2">
    <location>
        <begin position="116"/>
        <end position="129"/>
    </location>
</feature>
<protein>
    <submittedName>
        <fullName evidence="4">Ribosome-associated protein</fullName>
    </submittedName>
</protein>
<accession>A0A7Y9S5A1</accession>
<name>A0A7Y9S5A1_9ACTN</name>
<dbReference type="Pfam" id="PF00472">
    <property type="entry name" value="RF-1"/>
    <property type="match status" value="1"/>
</dbReference>
<sequence length="150" mass="16586">MSAPGGDLPIRPGPGLRDGLVIPASELLERFSRSPGPGGQSVNTSDTRVELEYDVASSSALTETQRRRALDALGNRLVDGRLTVTASEHRSQPRNRNAARERLADLVRQAAAPPPPKRRPTRPTKGSQRRRIESKKQRGQVKQLRRRPDE</sequence>
<dbReference type="PANTHER" id="PTHR47814:SF1">
    <property type="entry name" value="PEPTIDYL-TRNA HYDROLASE ARFB"/>
    <property type="match status" value="1"/>
</dbReference>
<dbReference type="PANTHER" id="PTHR47814">
    <property type="entry name" value="PEPTIDYL-TRNA HYDROLASE ARFB"/>
    <property type="match status" value="1"/>
</dbReference>
<evidence type="ECO:0000313" key="5">
    <source>
        <dbReference type="Proteomes" id="UP000540656"/>
    </source>
</evidence>
<feature type="domain" description="Prokaryotic-type class I peptide chain release factors" evidence="3">
    <location>
        <begin position="21"/>
        <end position="145"/>
    </location>
</feature>
<evidence type="ECO:0000256" key="2">
    <source>
        <dbReference type="SAM" id="MobiDB-lite"/>
    </source>
</evidence>
<evidence type="ECO:0000256" key="1">
    <source>
        <dbReference type="ARBA" id="ARBA00010835"/>
    </source>
</evidence>
<dbReference type="InterPro" id="IPR045853">
    <property type="entry name" value="Pep_chain_release_fac_I_sf"/>
</dbReference>
<comment type="caution">
    <text evidence="4">The sequence shown here is derived from an EMBL/GenBank/DDBJ whole genome shotgun (WGS) entry which is preliminary data.</text>
</comment>
<comment type="similarity">
    <text evidence="1">Belongs to the prokaryotic/mitochondrial release factor family.</text>
</comment>
<dbReference type="SUPFAM" id="SSF75620">
    <property type="entry name" value="Release factor"/>
    <property type="match status" value="1"/>
</dbReference>
<reference evidence="4 5" key="1">
    <citation type="submission" date="2020-07" db="EMBL/GenBank/DDBJ databases">
        <title>Sequencing the genomes of 1000 actinobacteria strains.</title>
        <authorList>
            <person name="Klenk H.-P."/>
        </authorList>
    </citation>
    <scope>NUCLEOTIDE SEQUENCE [LARGE SCALE GENOMIC DNA]</scope>
    <source>
        <strain evidence="4 5">DSM 23819</strain>
    </source>
</reference>
<evidence type="ECO:0000259" key="3">
    <source>
        <dbReference type="Pfam" id="PF00472"/>
    </source>
</evidence>
<dbReference type="EMBL" id="JACCAA010000001">
    <property type="protein sequence ID" value="NYG60308.1"/>
    <property type="molecule type" value="Genomic_DNA"/>
</dbReference>
<dbReference type="AlphaFoldDB" id="A0A7Y9S5A1"/>
<organism evidence="4 5">
    <name type="scientific">Nocardioides daedukensis</name>
    <dbReference type="NCBI Taxonomy" id="634462"/>
    <lineage>
        <taxon>Bacteria</taxon>
        <taxon>Bacillati</taxon>
        <taxon>Actinomycetota</taxon>
        <taxon>Actinomycetes</taxon>
        <taxon>Propionibacteriales</taxon>
        <taxon>Nocardioidaceae</taxon>
        <taxon>Nocardioides</taxon>
    </lineage>
</organism>
<dbReference type="GO" id="GO:0043022">
    <property type="term" value="F:ribosome binding"/>
    <property type="evidence" value="ECO:0007669"/>
    <property type="project" value="TreeGrafter"/>
</dbReference>
<keyword evidence="5" id="KW-1185">Reference proteome</keyword>
<dbReference type="GO" id="GO:0072344">
    <property type="term" value="P:rescue of stalled ribosome"/>
    <property type="evidence" value="ECO:0007669"/>
    <property type="project" value="TreeGrafter"/>
</dbReference>
<gene>
    <name evidence="4" type="ORF">BJ980_003231</name>
</gene>
<proteinExistence type="inferred from homology"/>
<dbReference type="RefSeq" id="WP_179503248.1">
    <property type="nucleotide sequence ID" value="NZ_JACCAA010000001.1"/>
</dbReference>
<dbReference type="InterPro" id="IPR000352">
    <property type="entry name" value="Pep_chain_release_fac_I"/>
</dbReference>